<evidence type="ECO:0000313" key="2">
    <source>
        <dbReference type="EMBL" id="KAL0363895.1"/>
    </source>
</evidence>
<evidence type="ECO:0000256" key="1">
    <source>
        <dbReference type="SAM" id="MobiDB-lite"/>
    </source>
</evidence>
<reference evidence="2" key="1">
    <citation type="submission" date="2020-06" db="EMBL/GenBank/DDBJ databases">
        <authorList>
            <person name="Li T."/>
            <person name="Hu X."/>
            <person name="Zhang T."/>
            <person name="Song X."/>
            <person name="Zhang H."/>
            <person name="Dai N."/>
            <person name="Sheng W."/>
            <person name="Hou X."/>
            <person name="Wei L."/>
        </authorList>
    </citation>
    <scope>NUCLEOTIDE SEQUENCE</scope>
    <source>
        <strain evidence="2">G01</strain>
        <tissue evidence="2">Leaf</tissue>
    </source>
</reference>
<organism evidence="2">
    <name type="scientific">Sesamum angustifolium</name>
    <dbReference type="NCBI Taxonomy" id="2727405"/>
    <lineage>
        <taxon>Eukaryota</taxon>
        <taxon>Viridiplantae</taxon>
        <taxon>Streptophyta</taxon>
        <taxon>Embryophyta</taxon>
        <taxon>Tracheophyta</taxon>
        <taxon>Spermatophyta</taxon>
        <taxon>Magnoliopsida</taxon>
        <taxon>eudicotyledons</taxon>
        <taxon>Gunneridae</taxon>
        <taxon>Pentapetalae</taxon>
        <taxon>asterids</taxon>
        <taxon>lamiids</taxon>
        <taxon>Lamiales</taxon>
        <taxon>Pedaliaceae</taxon>
        <taxon>Sesamum</taxon>
    </lineage>
</organism>
<proteinExistence type="predicted"/>
<comment type="caution">
    <text evidence="2">The sequence shown here is derived from an EMBL/GenBank/DDBJ whole genome shotgun (WGS) entry which is preliminary data.</text>
</comment>
<feature type="region of interest" description="Disordered" evidence="1">
    <location>
        <begin position="85"/>
        <end position="105"/>
    </location>
</feature>
<dbReference type="EMBL" id="JACGWK010000003">
    <property type="protein sequence ID" value="KAL0363895.1"/>
    <property type="molecule type" value="Genomic_DNA"/>
</dbReference>
<dbReference type="AlphaFoldDB" id="A0AAW2Q8U1"/>
<accession>A0AAW2Q8U1</accession>
<sequence>MAEKEQPPSSSRQPAPTIMLPSRGSVENLFMAGAGVSPGPMTLVSSFFAENDPENDCRSFSQLLAGAMSEAPAAVLSVEHNFVQQGAESRGEGGGSGEFSYQQNRPGGLMVSQHQGMFTIPPGLSPAGFLDSPGFFPSSQLWDCNVDVMNLIGFGIRKWSASVDS</sequence>
<protein>
    <submittedName>
        <fullName evidence="2">WRKY transcription factor 3</fullName>
    </submittedName>
</protein>
<gene>
    <name evidence="2" type="ORF">Sangu_0487100</name>
</gene>
<reference evidence="2" key="2">
    <citation type="journal article" date="2024" name="Plant">
        <title>Genomic evolution and insights into agronomic trait innovations of Sesamum species.</title>
        <authorList>
            <person name="Miao H."/>
            <person name="Wang L."/>
            <person name="Qu L."/>
            <person name="Liu H."/>
            <person name="Sun Y."/>
            <person name="Le M."/>
            <person name="Wang Q."/>
            <person name="Wei S."/>
            <person name="Zheng Y."/>
            <person name="Lin W."/>
            <person name="Duan Y."/>
            <person name="Cao H."/>
            <person name="Xiong S."/>
            <person name="Wang X."/>
            <person name="Wei L."/>
            <person name="Li C."/>
            <person name="Ma Q."/>
            <person name="Ju M."/>
            <person name="Zhao R."/>
            <person name="Li G."/>
            <person name="Mu C."/>
            <person name="Tian Q."/>
            <person name="Mei H."/>
            <person name="Zhang T."/>
            <person name="Gao T."/>
            <person name="Zhang H."/>
        </authorList>
    </citation>
    <scope>NUCLEOTIDE SEQUENCE</scope>
    <source>
        <strain evidence="2">G01</strain>
    </source>
</reference>
<feature type="region of interest" description="Disordered" evidence="1">
    <location>
        <begin position="1"/>
        <end position="20"/>
    </location>
</feature>
<name>A0AAW2Q8U1_9LAMI</name>